<dbReference type="Gene3D" id="3.40.140.10">
    <property type="entry name" value="Cytidine Deaminase, domain 2"/>
    <property type="match status" value="1"/>
</dbReference>
<comment type="caution">
    <text evidence="1">The sequence shown here is derived from an EMBL/GenBank/DDBJ whole genome shotgun (WGS) entry which is preliminary data.</text>
</comment>
<name>A0ABQ8V9T8_9AGAR</name>
<proteinExistence type="predicted"/>
<dbReference type="Proteomes" id="UP001150217">
    <property type="component" value="Unassembled WGS sequence"/>
</dbReference>
<keyword evidence="2" id="KW-1185">Reference proteome</keyword>
<sequence length="80" mass="9117">MTAGKVDIGAFRTYPENYTPENVASFEYQSIPLSKIEGFGAHANQHYPLEVEIFKSSLETQSLNLLWNKYWVDTSEPIGF</sequence>
<evidence type="ECO:0000313" key="2">
    <source>
        <dbReference type="Proteomes" id="UP001150217"/>
    </source>
</evidence>
<organism evidence="1 2">
    <name type="scientific">Lentinula lateritia</name>
    <dbReference type="NCBI Taxonomy" id="40482"/>
    <lineage>
        <taxon>Eukaryota</taxon>
        <taxon>Fungi</taxon>
        <taxon>Dikarya</taxon>
        <taxon>Basidiomycota</taxon>
        <taxon>Agaricomycotina</taxon>
        <taxon>Agaricomycetes</taxon>
        <taxon>Agaricomycetidae</taxon>
        <taxon>Agaricales</taxon>
        <taxon>Marasmiineae</taxon>
        <taxon>Omphalotaceae</taxon>
        <taxon>Lentinula</taxon>
    </lineage>
</organism>
<dbReference type="EMBL" id="JANVFT010000073">
    <property type="protein sequence ID" value="KAJ4475840.1"/>
    <property type="molecule type" value="Genomic_DNA"/>
</dbReference>
<gene>
    <name evidence="1" type="ORF">C8R41DRAFT_904938</name>
</gene>
<accession>A0ABQ8V9T8</accession>
<protein>
    <submittedName>
        <fullName evidence="1">Uncharacterized protein</fullName>
    </submittedName>
</protein>
<reference evidence="1" key="1">
    <citation type="submission" date="2022-08" db="EMBL/GenBank/DDBJ databases">
        <title>A Global Phylogenomic Analysis of the Shiitake Genus Lentinula.</title>
        <authorList>
            <consortium name="DOE Joint Genome Institute"/>
            <person name="Sierra-Patev S."/>
            <person name="Min B."/>
            <person name="Naranjo-Ortiz M."/>
            <person name="Looney B."/>
            <person name="Konkel Z."/>
            <person name="Slot J.C."/>
            <person name="Sakamoto Y."/>
            <person name="Steenwyk J.L."/>
            <person name="Rokas A."/>
            <person name="Carro J."/>
            <person name="Camarero S."/>
            <person name="Ferreira P."/>
            <person name="Molpeceres G."/>
            <person name="Ruiz-Duenas F.J."/>
            <person name="Serrano A."/>
            <person name="Henrissat B."/>
            <person name="Drula E."/>
            <person name="Hughes K.W."/>
            <person name="Mata J.L."/>
            <person name="Ishikawa N.K."/>
            <person name="Vargas-Isla R."/>
            <person name="Ushijima S."/>
            <person name="Smith C.A."/>
            <person name="Ahrendt S."/>
            <person name="Andreopoulos W."/>
            <person name="He G."/>
            <person name="Labutti K."/>
            <person name="Lipzen A."/>
            <person name="Ng V."/>
            <person name="Riley R."/>
            <person name="Sandor L."/>
            <person name="Barry K."/>
            <person name="Martinez A.T."/>
            <person name="Xiao Y."/>
            <person name="Gibbons J.G."/>
            <person name="Terashima K."/>
            <person name="Grigoriev I.V."/>
            <person name="Hibbett D.S."/>
        </authorList>
    </citation>
    <scope>NUCLEOTIDE SEQUENCE</scope>
    <source>
        <strain evidence="1">RHP3577 ss4</strain>
    </source>
</reference>
<evidence type="ECO:0000313" key="1">
    <source>
        <dbReference type="EMBL" id="KAJ4475840.1"/>
    </source>
</evidence>